<dbReference type="AlphaFoldDB" id="A0A180FZ92"/>
<accession>A0A180FZ92</accession>
<dbReference type="EMBL" id="ADAS02002811">
    <property type="protein sequence ID" value="OAV85744.1"/>
    <property type="molecule type" value="Genomic_DNA"/>
</dbReference>
<dbReference type="Proteomes" id="UP000005240">
    <property type="component" value="Unassembled WGS sequence"/>
</dbReference>
<feature type="region of interest" description="Disordered" evidence="1">
    <location>
        <begin position="1"/>
        <end position="160"/>
    </location>
</feature>
<sequence>MTPPKKTSSKPASRASSTRSSQPALVPPGEFKRGGSTPKLEPDNGVSIPNSPQIQAGVSGSPCGSEPGSHGNPAGPSNGDPPDSGAVDWPRNLAGSHRGLDSSIHAPQPPGSEVSEPTKSRPKPPSSLCTPQPRSYSTGSAPAIPSPRKSSKPNAGSSELQGVNLRGVVPHGQDDPGRLSGHRSVTLQEPRAQQLTLLKDRINMSSTSLLKSLLKDISSPISNNVQIVKDVVNEQFKAVKFSLTGIHTTSNSISSSSTYMTEVLDCLAAKIRAIEDIVRTTRPDDLKRGKNDLRNFVQTALDTAAAQVISGLPDNSKVIQVIQEVSARLSSVADQNRAILREIKFSRETAVPDDMLSNLSAVISAHIDKKFSELKLVGSLTATMPSTHIPSGASSVSAEVEQKLEEQSENQRADFLKLSDKIDRMMSQYRSEGARLREEIAALTDSVTKLRQSDQYRQAPPHFPQPEHQSPRYAQEGINPELKKRLNNAIAKSDWPTFSGDGEYDHLRFVRWIDTAKNDSHIDDEVIVLKLLTMLTGSALSWYETMRLTHQNTTWAFWKAEICKKFGHSAWKQKKQDAFSADKFVPGETTPAQW</sequence>
<dbReference type="STRING" id="630390.A0A180FZ92"/>
<evidence type="ECO:0000313" key="4">
    <source>
        <dbReference type="Proteomes" id="UP000005240"/>
    </source>
</evidence>
<reference evidence="3" key="4">
    <citation type="submission" date="2025-05" db="UniProtKB">
        <authorList>
            <consortium name="EnsemblFungi"/>
        </authorList>
    </citation>
    <scope>IDENTIFICATION</scope>
    <source>
        <strain evidence="3">isolate 1-1 / race 1 (BBBD)</strain>
    </source>
</reference>
<feature type="compositionally biased region" description="Polar residues" evidence="1">
    <location>
        <begin position="127"/>
        <end position="140"/>
    </location>
</feature>
<protein>
    <submittedName>
        <fullName evidence="2 3">Uncharacterized protein</fullName>
    </submittedName>
</protein>
<feature type="compositionally biased region" description="Polar residues" evidence="1">
    <location>
        <begin position="1"/>
        <end position="23"/>
    </location>
</feature>
<feature type="non-terminal residue" evidence="2">
    <location>
        <position position="594"/>
    </location>
</feature>
<dbReference type="VEuPathDB" id="FungiDB:PTTG_30301"/>
<gene>
    <name evidence="2" type="ORF">PTTG_30301</name>
</gene>
<feature type="compositionally biased region" description="Polar residues" evidence="1">
    <location>
        <begin position="47"/>
        <end position="58"/>
    </location>
</feature>
<reference evidence="3 4" key="3">
    <citation type="journal article" date="2017" name="G3 (Bethesda)">
        <title>Comparative analysis highlights variable genome content of wheat rusts and divergence of the mating loci.</title>
        <authorList>
            <person name="Cuomo C.A."/>
            <person name="Bakkeren G."/>
            <person name="Khalil H.B."/>
            <person name="Panwar V."/>
            <person name="Joly D."/>
            <person name="Linning R."/>
            <person name="Sakthikumar S."/>
            <person name="Song X."/>
            <person name="Adiconis X."/>
            <person name="Fan L."/>
            <person name="Goldberg J.M."/>
            <person name="Levin J.Z."/>
            <person name="Young S."/>
            <person name="Zeng Q."/>
            <person name="Anikster Y."/>
            <person name="Bruce M."/>
            <person name="Wang M."/>
            <person name="Yin C."/>
            <person name="McCallum B."/>
            <person name="Szabo L.J."/>
            <person name="Hulbert S."/>
            <person name="Chen X."/>
            <person name="Fellers J.P."/>
        </authorList>
    </citation>
    <scope>NUCLEOTIDE SEQUENCE</scope>
    <source>
        <strain evidence="3">isolate 1-1 / race 1 (BBBD)</strain>
        <strain evidence="4">Isolate 1-1 / race 1 (BBBD)</strain>
    </source>
</reference>
<evidence type="ECO:0000256" key="1">
    <source>
        <dbReference type="SAM" id="MobiDB-lite"/>
    </source>
</evidence>
<proteinExistence type="predicted"/>
<organism evidence="2">
    <name type="scientific">Puccinia triticina (isolate 1-1 / race 1 (BBBD))</name>
    <name type="common">Brown leaf rust fungus</name>
    <dbReference type="NCBI Taxonomy" id="630390"/>
    <lineage>
        <taxon>Eukaryota</taxon>
        <taxon>Fungi</taxon>
        <taxon>Dikarya</taxon>
        <taxon>Basidiomycota</taxon>
        <taxon>Pucciniomycotina</taxon>
        <taxon>Pucciniomycetes</taxon>
        <taxon>Pucciniales</taxon>
        <taxon>Pucciniaceae</taxon>
        <taxon>Puccinia</taxon>
    </lineage>
</organism>
<reference evidence="2" key="2">
    <citation type="submission" date="2016-05" db="EMBL/GenBank/DDBJ databases">
        <title>Comparative analysis highlights variable genome content of wheat rusts and divergence of the mating loci.</title>
        <authorList>
            <person name="Cuomo C.A."/>
            <person name="Bakkeren G."/>
            <person name="Szabo L."/>
            <person name="Khalil H."/>
            <person name="Joly D."/>
            <person name="Goldberg J."/>
            <person name="Young S."/>
            <person name="Zeng Q."/>
            <person name="Fellers J."/>
        </authorList>
    </citation>
    <scope>NUCLEOTIDE SEQUENCE [LARGE SCALE GENOMIC DNA]</scope>
    <source>
        <strain evidence="2">1-1 BBBD Race 1</strain>
    </source>
</reference>
<feature type="region of interest" description="Disordered" evidence="1">
    <location>
        <begin position="453"/>
        <end position="473"/>
    </location>
</feature>
<evidence type="ECO:0000313" key="3">
    <source>
        <dbReference type="EnsemblFungi" id="PTTG_30301-t43_1-p1"/>
    </source>
</evidence>
<dbReference type="EnsemblFungi" id="PTTG_30301-t43_1">
    <property type="protein sequence ID" value="PTTG_30301-t43_1-p1"/>
    <property type="gene ID" value="PTTG_30301"/>
</dbReference>
<evidence type="ECO:0000313" key="2">
    <source>
        <dbReference type="EMBL" id="OAV85744.1"/>
    </source>
</evidence>
<dbReference type="OrthoDB" id="2518328at2759"/>
<reference evidence="2" key="1">
    <citation type="submission" date="2009-11" db="EMBL/GenBank/DDBJ databases">
        <authorList>
            <consortium name="The Broad Institute Genome Sequencing Platform"/>
            <person name="Ward D."/>
            <person name="Feldgarden M."/>
            <person name="Earl A."/>
            <person name="Young S.K."/>
            <person name="Zeng Q."/>
            <person name="Koehrsen M."/>
            <person name="Alvarado L."/>
            <person name="Berlin A."/>
            <person name="Bochicchio J."/>
            <person name="Borenstein D."/>
            <person name="Chapman S.B."/>
            <person name="Chen Z."/>
            <person name="Engels R."/>
            <person name="Freedman E."/>
            <person name="Gellesch M."/>
            <person name="Goldberg J."/>
            <person name="Griggs A."/>
            <person name="Gujja S."/>
            <person name="Heilman E."/>
            <person name="Heiman D."/>
            <person name="Hepburn T."/>
            <person name="Howarth C."/>
            <person name="Jen D."/>
            <person name="Larson L."/>
            <person name="Lewis B."/>
            <person name="Mehta T."/>
            <person name="Park D."/>
            <person name="Pearson M."/>
            <person name="Roberts A."/>
            <person name="Saif S."/>
            <person name="Shea T."/>
            <person name="Shenoy N."/>
            <person name="Sisk P."/>
            <person name="Stolte C."/>
            <person name="Sykes S."/>
            <person name="Thomson T."/>
            <person name="Walk T."/>
            <person name="White J."/>
            <person name="Yandava C."/>
            <person name="Izard J."/>
            <person name="Baranova O.V."/>
            <person name="Blanton J.M."/>
            <person name="Tanner A.C."/>
            <person name="Dewhirst F.E."/>
            <person name="Haas B."/>
            <person name="Nusbaum C."/>
            <person name="Birren B."/>
        </authorList>
    </citation>
    <scope>NUCLEOTIDE SEQUENCE [LARGE SCALE GENOMIC DNA]</scope>
    <source>
        <strain evidence="2">1-1 BBBD Race 1</strain>
    </source>
</reference>
<name>A0A180FZ92_PUCT1</name>
<keyword evidence="4" id="KW-1185">Reference proteome</keyword>